<sequence>MTQHSRLHGLTPADTANILVEALPYVKGFAGKTIVVKLGGNAIDAEVDKALAQDVLLLRQVGVRCIVVHGGGPQIDETLQAFNIERKFVDGLRVTDADTLQAVRMTLVGKVNRDLVAKFNVEAADNPVAVGVSGEDGGLLVARQVKSELGFVGEVEQVRASVLTRLLDEGLVPVVSTVGADRSGQPYNINADAAACAIAAAVGAEKIVYLTAAPGLLEDPSDPDSLIPRLLASEAEDMIASGKIGDGMIPKLTACISAVLEGVPRAHILDGRIAHSLLIEMLTDEGIGTMIVKGGSHADAG</sequence>
<feature type="site" description="Transition state stabilizer" evidence="8">
    <location>
        <position position="37"/>
    </location>
</feature>
<comment type="function">
    <text evidence="8">Catalyzes the ATP-dependent phosphorylation of N-acetyl-L-glutamate.</text>
</comment>
<feature type="binding site" evidence="8">
    <location>
        <begin position="71"/>
        <end position="72"/>
    </location>
    <ligand>
        <name>substrate</name>
    </ligand>
</feature>
<protein>
    <recommendedName>
        <fullName evidence="8">Acetylglutamate kinase</fullName>
        <ecNumber evidence="8">2.7.2.8</ecNumber>
    </recommendedName>
    <alternativeName>
        <fullName evidence="8">N-acetyl-L-glutamate 5-phosphotransferase</fullName>
    </alternativeName>
    <alternativeName>
        <fullName evidence="8">NAG kinase</fullName>
        <shortName evidence="8">NAGK</shortName>
    </alternativeName>
</protein>
<evidence type="ECO:0000313" key="11">
    <source>
        <dbReference type="Proteomes" id="UP000698028"/>
    </source>
</evidence>
<proteinExistence type="inferred from homology"/>
<keyword evidence="3 8" id="KW-0808">Transferase</keyword>
<evidence type="ECO:0000259" key="9">
    <source>
        <dbReference type="Pfam" id="PF00696"/>
    </source>
</evidence>
<dbReference type="Pfam" id="PF00696">
    <property type="entry name" value="AA_kinase"/>
    <property type="match status" value="1"/>
</dbReference>
<dbReference type="GO" id="GO:0003991">
    <property type="term" value="F:acetylglutamate kinase activity"/>
    <property type="evidence" value="ECO:0007669"/>
    <property type="project" value="UniProtKB-EC"/>
</dbReference>
<feature type="site" description="Transition state stabilizer" evidence="8">
    <location>
        <position position="251"/>
    </location>
</feature>
<feature type="binding site" evidence="8">
    <location>
        <position position="188"/>
    </location>
    <ligand>
        <name>substrate</name>
    </ligand>
</feature>
<keyword evidence="8" id="KW-0963">Cytoplasm</keyword>
<dbReference type="InterPro" id="IPR037528">
    <property type="entry name" value="ArgB"/>
</dbReference>
<dbReference type="EMBL" id="JAHVAH010000001">
    <property type="protein sequence ID" value="MBW0145349.1"/>
    <property type="molecule type" value="Genomic_DNA"/>
</dbReference>
<dbReference type="NCBIfam" id="TIGR00761">
    <property type="entry name" value="argB"/>
    <property type="match status" value="1"/>
</dbReference>
<organism evidence="10 11">
    <name type="scientific">Sphingomicrobium clamense</name>
    <dbReference type="NCBI Taxonomy" id="2851013"/>
    <lineage>
        <taxon>Bacteria</taxon>
        <taxon>Pseudomonadati</taxon>
        <taxon>Pseudomonadota</taxon>
        <taxon>Alphaproteobacteria</taxon>
        <taxon>Sphingomonadales</taxon>
        <taxon>Sphingomonadaceae</taxon>
        <taxon>Sphingomicrobium</taxon>
    </lineage>
</organism>
<dbReference type="PIRSF" id="PIRSF000728">
    <property type="entry name" value="NAGK"/>
    <property type="match status" value="1"/>
</dbReference>
<dbReference type="InterPro" id="IPR001048">
    <property type="entry name" value="Asp/Glu/Uridylate_kinase"/>
</dbReference>
<comment type="subcellular location">
    <subcellularLocation>
        <location evidence="8">Cytoplasm</location>
    </subcellularLocation>
</comment>
<feature type="domain" description="Aspartate/glutamate/uridylate kinase" evidence="9">
    <location>
        <begin position="32"/>
        <end position="270"/>
    </location>
</feature>
<evidence type="ECO:0000256" key="1">
    <source>
        <dbReference type="ARBA" id="ARBA00004828"/>
    </source>
</evidence>
<dbReference type="EC" id="2.7.2.8" evidence="8"/>
<keyword evidence="4 8" id="KW-0547">Nucleotide-binding</keyword>
<comment type="caution">
    <text evidence="10">The sequence shown here is derived from an EMBL/GenBank/DDBJ whole genome shotgun (WGS) entry which is preliminary data.</text>
</comment>
<keyword evidence="8" id="KW-0028">Amino-acid biosynthesis</keyword>
<keyword evidence="2 8" id="KW-0055">Arginine biosynthesis</keyword>
<dbReference type="CDD" id="cd04250">
    <property type="entry name" value="AAK_NAGK-C"/>
    <property type="match status" value="1"/>
</dbReference>
<dbReference type="HAMAP" id="MF_00082">
    <property type="entry name" value="ArgB"/>
    <property type="match status" value="1"/>
</dbReference>
<evidence type="ECO:0000256" key="2">
    <source>
        <dbReference type="ARBA" id="ARBA00022571"/>
    </source>
</evidence>
<gene>
    <name evidence="8 10" type="primary">argB</name>
    <name evidence="10" type="ORF">KTQ36_08585</name>
</gene>
<comment type="pathway">
    <text evidence="1 8">Amino-acid biosynthesis; L-arginine biosynthesis; N(2)-acetyl-L-ornithine from L-glutamate: step 2/4.</text>
</comment>
<keyword evidence="6 8" id="KW-0067">ATP-binding</keyword>
<evidence type="ECO:0000256" key="6">
    <source>
        <dbReference type="ARBA" id="ARBA00022840"/>
    </source>
</evidence>
<dbReference type="RefSeq" id="WP_218633263.1">
    <property type="nucleotide sequence ID" value="NZ_JAHVAH010000001.1"/>
</dbReference>
<evidence type="ECO:0000313" key="10">
    <source>
        <dbReference type="EMBL" id="MBW0145349.1"/>
    </source>
</evidence>
<dbReference type="InterPro" id="IPR041727">
    <property type="entry name" value="NAGK-C"/>
</dbReference>
<evidence type="ECO:0000256" key="5">
    <source>
        <dbReference type="ARBA" id="ARBA00022777"/>
    </source>
</evidence>
<dbReference type="InterPro" id="IPR004662">
    <property type="entry name" value="AcgluKinase_fam"/>
</dbReference>
<evidence type="ECO:0000256" key="4">
    <source>
        <dbReference type="ARBA" id="ARBA00022741"/>
    </source>
</evidence>
<keyword evidence="5 8" id="KW-0418">Kinase</keyword>
<comment type="similarity">
    <text evidence="8">Belongs to the acetylglutamate kinase family. ArgB subfamily.</text>
</comment>
<keyword evidence="11" id="KW-1185">Reference proteome</keyword>
<dbReference type="PANTHER" id="PTHR23342">
    <property type="entry name" value="N-ACETYLGLUTAMATE SYNTHASE"/>
    <property type="match status" value="1"/>
</dbReference>
<dbReference type="PANTHER" id="PTHR23342:SF0">
    <property type="entry name" value="N-ACETYLGLUTAMATE SYNTHASE, MITOCHONDRIAL"/>
    <property type="match status" value="1"/>
</dbReference>
<feature type="binding site" evidence="8">
    <location>
        <position position="93"/>
    </location>
    <ligand>
        <name>substrate</name>
    </ligand>
</feature>
<evidence type="ECO:0000256" key="3">
    <source>
        <dbReference type="ARBA" id="ARBA00022679"/>
    </source>
</evidence>
<evidence type="ECO:0000256" key="7">
    <source>
        <dbReference type="ARBA" id="ARBA00048141"/>
    </source>
</evidence>
<name>A0ABS6V6Z6_9SPHN</name>
<evidence type="ECO:0000256" key="8">
    <source>
        <dbReference type="HAMAP-Rule" id="MF_00082"/>
    </source>
</evidence>
<dbReference type="Proteomes" id="UP000698028">
    <property type="component" value="Unassembled WGS sequence"/>
</dbReference>
<comment type="catalytic activity">
    <reaction evidence="7 8">
        <text>N-acetyl-L-glutamate + ATP = N-acetyl-L-glutamyl 5-phosphate + ADP</text>
        <dbReference type="Rhea" id="RHEA:14629"/>
        <dbReference type="ChEBI" id="CHEBI:30616"/>
        <dbReference type="ChEBI" id="CHEBI:44337"/>
        <dbReference type="ChEBI" id="CHEBI:57936"/>
        <dbReference type="ChEBI" id="CHEBI:456216"/>
        <dbReference type="EC" id="2.7.2.8"/>
    </reaction>
</comment>
<reference evidence="10 11" key="1">
    <citation type="submission" date="2021-07" db="EMBL/GenBank/DDBJ databases">
        <title>The draft genome sequence of Sphingomicrobium sp. B8.</title>
        <authorList>
            <person name="Mu L."/>
        </authorList>
    </citation>
    <scope>NUCLEOTIDE SEQUENCE [LARGE SCALE GENOMIC DNA]</scope>
    <source>
        <strain evidence="10 11">B8</strain>
    </source>
</reference>
<accession>A0ABS6V6Z6</accession>